<evidence type="ECO:0000313" key="9">
    <source>
        <dbReference type="Proteomes" id="UP001329915"/>
    </source>
</evidence>
<evidence type="ECO:0000256" key="1">
    <source>
        <dbReference type="ARBA" id="ARBA00004651"/>
    </source>
</evidence>
<keyword evidence="5 6" id="KW-0472">Membrane</keyword>
<sequence>MIPALLVSFAVLFIGLSLASPAVNSIEQRLNTSAPGDTKLHEPFTQRILHPLRQRLVKKVSFMLPKEKKEAWQKRLWQAGFLTAVPSDLAAAKLLGSTVAAGIVLLLLVLGDGGFNVFTVIKAIVPAGTIGYLVPELVIGQRIVLRKQKCDKELPDCLDLLTISVEAGLGLDAALAKVVEKGRGVLAKEFAYLLRELQMGQSRKKAWRNVASRVGTESVANFVSAVIQAEQLGVGLAQVLRSQSMQVRTKHRQKVEEKAMKAPVKMLLPLVLFIFPTMFVVLLGPALIQIIRVMSQ</sequence>
<dbReference type="PANTHER" id="PTHR35007">
    <property type="entry name" value="INTEGRAL MEMBRANE PROTEIN-RELATED"/>
    <property type="match status" value="1"/>
</dbReference>
<keyword evidence="9" id="KW-1185">Reference proteome</keyword>
<evidence type="ECO:0000256" key="5">
    <source>
        <dbReference type="ARBA" id="ARBA00023136"/>
    </source>
</evidence>
<dbReference type="Proteomes" id="UP001329915">
    <property type="component" value="Chromosome"/>
</dbReference>
<dbReference type="EMBL" id="CP121694">
    <property type="protein sequence ID" value="WRO23645.1"/>
    <property type="molecule type" value="Genomic_DNA"/>
</dbReference>
<organism evidence="8 9">
    <name type="scientific">Metallumcola ferriviriculae</name>
    <dbReference type="NCBI Taxonomy" id="3039180"/>
    <lineage>
        <taxon>Bacteria</taxon>
        <taxon>Bacillati</taxon>
        <taxon>Bacillota</taxon>
        <taxon>Clostridia</taxon>
        <taxon>Neomoorellales</taxon>
        <taxon>Desulfitibacteraceae</taxon>
        <taxon>Metallumcola</taxon>
    </lineage>
</organism>
<evidence type="ECO:0000256" key="6">
    <source>
        <dbReference type="SAM" id="Phobius"/>
    </source>
</evidence>
<evidence type="ECO:0000256" key="3">
    <source>
        <dbReference type="ARBA" id="ARBA00022692"/>
    </source>
</evidence>
<feature type="domain" description="Type II secretion system protein GspF" evidence="7">
    <location>
        <begin position="158"/>
        <end position="283"/>
    </location>
</feature>
<dbReference type="PANTHER" id="PTHR35007:SF2">
    <property type="entry name" value="PILUS ASSEMBLE PROTEIN"/>
    <property type="match status" value="1"/>
</dbReference>
<evidence type="ECO:0000256" key="2">
    <source>
        <dbReference type="ARBA" id="ARBA00022475"/>
    </source>
</evidence>
<dbReference type="AlphaFoldDB" id="A0AAU0UUP9"/>
<evidence type="ECO:0000259" key="7">
    <source>
        <dbReference type="Pfam" id="PF00482"/>
    </source>
</evidence>
<dbReference type="RefSeq" id="WP_366923022.1">
    <property type="nucleotide sequence ID" value="NZ_CP121694.1"/>
</dbReference>
<name>A0AAU0UUP9_9FIRM</name>
<evidence type="ECO:0000256" key="4">
    <source>
        <dbReference type="ARBA" id="ARBA00022989"/>
    </source>
</evidence>
<dbReference type="Pfam" id="PF00482">
    <property type="entry name" value="T2SSF"/>
    <property type="match status" value="1"/>
</dbReference>
<keyword evidence="2" id="KW-1003">Cell membrane</keyword>
<accession>A0AAU0UUP9</accession>
<keyword evidence="4 6" id="KW-1133">Transmembrane helix</keyword>
<proteinExistence type="predicted"/>
<evidence type="ECO:0000313" key="8">
    <source>
        <dbReference type="EMBL" id="WRO23645.1"/>
    </source>
</evidence>
<reference evidence="8 9" key="1">
    <citation type="submission" date="2023-04" db="EMBL/GenBank/DDBJ databases">
        <authorList>
            <person name="Hsu D."/>
        </authorList>
    </citation>
    <scope>NUCLEOTIDE SEQUENCE [LARGE SCALE GENOMIC DNA]</scope>
    <source>
        <strain evidence="8 9">MK1</strain>
    </source>
</reference>
<dbReference type="KEGG" id="dbc:MFMK1_003510"/>
<feature type="transmembrane region" description="Helical" evidence="6">
    <location>
        <begin position="266"/>
        <end position="288"/>
    </location>
</feature>
<comment type="subcellular location">
    <subcellularLocation>
        <location evidence="1">Cell membrane</location>
        <topology evidence="1">Multi-pass membrane protein</topology>
    </subcellularLocation>
</comment>
<dbReference type="InterPro" id="IPR018076">
    <property type="entry name" value="T2SS_GspF_dom"/>
</dbReference>
<protein>
    <submittedName>
        <fullName evidence="8">Type II secretion system F family protein</fullName>
    </submittedName>
</protein>
<gene>
    <name evidence="8" type="ORF">MFMK1_003510</name>
</gene>
<dbReference type="GO" id="GO:0005886">
    <property type="term" value="C:plasma membrane"/>
    <property type="evidence" value="ECO:0007669"/>
    <property type="project" value="UniProtKB-SubCell"/>
</dbReference>
<keyword evidence="3 6" id="KW-0812">Transmembrane</keyword>